<keyword evidence="3" id="KW-0418">Kinase</keyword>
<dbReference type="PANTHER" id="PTHR21087">
    <property type="entry name" value="SHIKIMATE KINASE"/>
    <property type="match status" value="1"/>
</dbReference>
<reference evidence="3" key="1">
    <citation type="submission" date="2021-02" db="EMBL/GenBank/DDBJ databases">
        <title>Infant gut strain persistence is associated with maternal origin, phylogeny, and functional potential including surface adhesion and iron acquisition.</title>
        <authorList>
            <person name="Lou Y.C."/>
        </authorList>
    </citation>
    <scope>NUCLEOTIDE SEQUENCE</scope>
    <source>
        <strain evidence="3">L3_101_000G1_dasL3_101_000G1_concoct_7_sub</strain>
    </source>
</reference>
<gene>
    <name evidence="3" type="ORF">KIC69_03525</name>
</gene>
<keyword evidence="1" id="KW-0028">Amino-acid biosynthesis</keyword>
<dbReference type="AlphaFoldDB" id="A0A9E1B9M7"/>
<comment type="caution">
    <text evidence="3">The sequence shown here is derived from an EMBL/GenBank/DDBJ whole genome shotgun (WGS) entry which is preliminary data.</text>
</comment>
<keyword evidence="3" id="KW-0808">Transferase</keyword>
<dbReference type="Gene3D" id="3.40.50.300">
    <property type="entry name" value="P-loop containing nucleotide triphosphate hydrolases"/>
    <property type="match status" value="1"/>
</dbReference>
<evidence type="ECO:0000256" key="2">
    <source>
        <dbReference type="ARBA" id="ARBA00023141"/>
    </source>
</evidence>
<dbReference type="InterPro" id="IPR027417">
    <property type="entry name" value="P-loop_NTPase"/>
</dbReference>
<keyword evidence="2" id="KW-0057">Aromatic amino acid biosynthesis</keyword>
<protein>
    <submittedName>
        <fullName evidence="3">Shikimate kinase</fullName>
    </submittedName>
</protein>
<dbReference type="Pfam" id="PF01202">
    <property type="entry name" value="SKI"/>
    <property type="match status" value="1"/>
</dbReference>
<accession>A0A9E1B9M7</accession>
<proteinExistence type="predicted"/>
<dbReference type="InterPro" id="IPR031322">
    <property type="entry name" value="Shikimate/glucono_kinase"/>
</dbReference>
<name>A0A9E1B9M7_9BACT</name>
<dbReference type="PRINTS" id="PR01100">
    <property type="entry name" value="SHIKIMTKNASE"/>
</dbReference>
<dbReference type="PANTHER" id="PTHR21087:SF16">
    <property type="entry name" value="SHIKIMATE KINASE 1, CHLOROPLASTIC"/>
    <property type="match status" value="1"/>
</dbReference>
<evidence type="ECO:0000256" key="1">
    <source>
        <dbReference type="ARBA" id="ARBA00022605"/>
    </source>
</evidence>
<dbReference type="GO" id="GO:0009073">
    <property type="term" value="P:aromatic amino acid family biosynthetic process"/>
    <property type="evidence" value="ECO:0007669"/>
    <property type="project" value="UniProtKB-KW"/>
</dbReference>
<dbReference type="SUPFAM" id="SSF52540">
    <property type="entry name" value="P-loop containing nucleoside triphosphate hydrolases"/>
    <property type="match status" value="1"/>
</dbReference>
<dbReference type="GO" id="GO:0005829">
    <property type="term" value="C:cytosol"/>
    <property type="evidence" value="ECO:0007669"/>
    <property type="project" value="TreeGrafter"/>
</dbReference>
<dbReference type="GO" id="GO:0004765">
    <property type="term" value="F:shikimate kinase activity"/>
    <property type="evidence" value="ECO:0007669"/>
    <property type="project" value="TreeGrafter"/>
</dbReference>
<sequence length="71" mass="7994">MKTKNNNIVLIGFMGVGKGTTARALSKALKTMNLDCDDLLESSQNMNIKAIFDEFGEEHFRQLEKDLAKFL</sequence>
<organism evidence="3 4">
    <name type="scientific">Campylobacter concisus</name>
    <dbReference type="NCBI Taxonomy" id="199"/>
    <lineage>
        <taxon>Bacteria</taxon>
        <taxon>Pseudomonadati</taxon>
        <taxon>Campylobacterota</taxon>
        <taxon>Epsilonproteobacteria</taxon>
        <taxon>Campylobacterales</taxon>
        <taxon>Campylobacteraceae</taxon>
        <taxon>Campylobacter</taxon>
    </lineage>
</organism>
<evidence type="ECO:0000313" key="4">
    <source>
        <dbReference type="Proteomes" id="UP000824019"/>
    </source>
</evidence>
<dbReference type="GO" id="GO:0008652">
    <property type="term" value="P:amino acid biosynthetic process"/>
    <property type="evidence" value="ECO:0007669"/>
    <property type="project" value="UniProtKB-KW"/>
</dbReference>
<dbReference type="EMBL" id="JAHAKR010000118">
    <property type="protein sequence ID" value="MBS5829890.1"/>
    <property type="molecule type" value="Genomic_DNA"/>
</dbReference>
<evidence type="ECO:0000313" key="3">
    <source>
        <dbReference type="EMBL" id="MBS5829890.1"/>
    </source>
</evidence>
<dbReference type="Proteomes" id="UP000824019">
    <property type="component" value="Unassembled WGS sequence"/>
</dbReference>
<feature type="non-terminal residue" evidence="3">
    <location>
        <position position="71"/>
    </location>
</feature>